<evidence type="ECO:0000313" key="3">
    <source>
        <dbReference type="Proteomes" id="UP000053268"/>
    </source>
</evidence>
<accession>A0A194PTF6</accession>
<feature type="region of interest" description="Disordered" evidence="1">
    <location>
        <begin position="1"/>
        <end position="24"/>
    </location>
</feature>
<proteinExistence type="predicted"/>
<organism evidence="2 3">
    <name type="scientific">Papilio xuthus</name>
    <name type="common">Asian swallowtail butterfly</name>
    <dbReference type="NCBI Taxonomy" id="66420"/>
    <lineage>
        <taxon>Eukaryota</taxon>
        <taxon>Metazoa</taxon>
        <taxon>Ecdysozoa</taxon>
        <taxon>Arthropoda</taxon>
        <taxon>Hexapoda</taxon>
        <taxon>Insecta</taxon>
        <taxon>Pterygota</taxon>
        <taxon>Neoptera</taxon>
        <taxon>Endopterygota</taxon>
        <taxon>Lepidoptera</taxon>
        <taxon>Glossata</taxon>
        <taxon>Ditrysia</taxon>
        <taxon>Papilionoidea</taxon>
        <taxon>Papilionidae</taxon>
        <taxon>Papilioninae</taxon>
        <taxon>Papilio</taxon>
    </lineage>
</organism>
<evidence type="ECO:0000256" key="1">
    <source>
        <dbReference type="SAM" id="MobiDB-lite"/>
    </source>
</evidence>
<reference evidence="2 3" key="1">
    <citation type="journal article" date="2015" name="Nat. Commun.">
        <title>Outbred genome sequencing and CRISPR/Cas9 gene editing in butterflies.</title>
        <authorList>
            <person name="Li X."/>
            <person name="Fan D."/>
            <person name="Zhang W."/>
            <person name="Liu G."/>
            <person name="Zhang L."/>
            <person name="Zhao L."/>
            <person name="Fang X."/>
            <person name="Chen L."/>
            <person name="Dong Y."/>
            <person name="Chen Y."/>
            <person name="Ding Y."/>
            <person name="Zhao R."/>
            <person name="Feng M."/>
            <person name="Zhu Y."/>
            <person name="Feng Y."/>
            <person name="Jiang X."/>
            <person name="Zhu D."/>
            <person name="Xiang H."/>
            <person name="Feng X."/>
            <person name="Li S."/>
            <person name="Wang J."/>
            <person name="Zhang G."/>
            <person name="Kronforst M.R."/>
            <person name="Wang W."/>
        </authorList>
    </citation>
    <scope>NUCLEOTIDE SEQUENCE [LARGE SCALE GENOMIC DNA]</scope>
    <source>
        <strain evidence="2">Ya'a_city_454_Px</strain>
        <tissue evidence="2">Whole body</tissue>
    </source>
</reference>
<name>A0A194PTF6_PAPXU</name>
<dbReference type="EMBL" id="KQ459594">
    <property type="protein sequence ID" value="KPI96044.1"/>
    <property type="molecule type" value="Genomic_DNA"/>
</dbReference>
<evidence type="ECO:0000313" key="2">
    <source>
        <dbReference type="EMBL" id="KPI96044.1"/>
    </source>
</evidence>
<dbReference type="AlphaFoldDB" id="A0A194PTF6"/>
<gene>
    <name evidence="2" type="ORF">RR46_06778</name>
</gene>
<protein>
    <submittedName>
        <fullName evidence="2">Uncharacterized protein</fullName>
    </submittedName>
</protein>
<sequence>MPSPPRPVAPRPGPGRPGPRVTAPAQVRYSQIYPEGTVGFDGRKSSANVQARTPAMHSTQYNNVYFTIKREINEYVFTGEGPDDKWRTLPADFRIISSLLRSLRL</sequence>
<dbReference type="Proteomes" id="UP000053268">
    <property type="component" value="Unassembled WGS sequence"/>
</dbReference>
<keyword evidence="3" id="KW-1185">Reference proteome</keyword>
<feature type="compositionally biased region" description="Pro residues" evidence="1">
    <location>
        <begin position="1"/>
        <end position="17"/>
    </location>
</feature>